<reference evidence="2 3" key="1">
    <citation type="submission" date="2020-03" db="EMBL/GenBank/DDBJ databases">
        <title>Complete genome sequence of sixteen Streptomyces strains facilitates identification of candidate genes involved in plant growth-promotion in grain legumes and cereals.</title>
        <authorList>
            <person name="Gopalakrishnan S."/>
            <person name="Thakur V."/>
            <person name="Saxena R."/>
            <person name="Vadlamudi S."/>
            <person name="Purohit S."/>
            <person name="Kumar V."/>
            <person name="Rathore A."/>
            <person name="Chitikineni A."/>
            <person name="Varshney R.K."/>
        </authorList>
    </citation>
    <scope>NUCLEOTIDE SEQUENCE [LARGE SCALE GENOMIC DNA]</scope>
    <source>
        <strain evidence="2 3">KAI-180</strain>
    </source>
</reference>
<dbReference type="PROSITE" id="PS50801">
    <property type="entry name" value="STAS"/>
    <property type="match status" value="1"/>
</dbReference>
<dbReference type="InterPro" id="IPR036513">
    <property type="entry name" value="STAS_dom_sf"/>
</dbReference>
<dbReference type="Pfam" id="PF13466">
    <property type="entry name" value="STAS_2"/>
    <property type="match status" value="1"/>
</dbReference>
<dbReference type="Proteomes" id="UP000540128">
    <property type="component" value="Unassembled WGS sequence"/>
</dbReference>
<organism evidence="2 3">
    <name type="scientific">Streptomyces odorifer</name>
    <dbReference type="NCBI Taxonomy" id="53450"/>
    <lineage>
        <taxon>Bacteria</taxon>
        <taxon>Bacillati</taxon>
        <taxon>Actinomycetota</taxon>
        <taxon>Actinomycetes</taxon>
        <taxon>Kitasatosporales</taxon>
        <taxon>Streptomycetaceae</taxon>
        <taxon>Streptomyces</taxon>
        <taxon>Streptomyces albidoflavus group</taxon>
    </lineage>
</organism>
<evidence type="ECO:0000259" key="1">
    <source>
        <dbReference type="PROSITE" id="PS50801"/>
    </source>
</evidence>
<accession>A0A7Y6F0W7</accession>
<evidence type="ECO:0000313" key="2">
    <source>
        <dbReference type="EMBL" id="NUV27569.1"/>
    </source>
</evidence>
<sequence length="107" mass="11202">MDADVTDPAVLRLASPVPPSDGPRLCAELTRLAATGATEIVCDVSALHAPGLTAVDTLARLHLTARRTGCHLRLRHPTPQLRALLELTGLAEALLGDEGFSPPVPPD</sequence>
<protein>
    <submittedName>
        <fullName evidence="2">STAS domain-containing protein</fullName>
    </submittedName>
</protein>
<name>A0A7Y6F0W7_9ACTN</name>
<gene>
    <name evidence="2" type="ORF">G6W59_04280</name>
</gene>
<dbReference type="Gene3D" id="3.30.750.24">
    <property type="entry name" value="STAS domain"/>
    <property type="match status" value="1"/>
</dbReference>
<evidence type="ECO:0000313" key="3">
    <source>
        <dbReference type="Proteomes" id="UP000540128"/>
    </source>
</evidence>
<dbReference type="InterPro" id="IPR002645">
    <property type="entry name" value="STAS_dom"/>
</dbReference>
<dbReference type="AlphaFoldDB" id="A0A7Y6F0W7"/>
<feature type="domain" description="STAS" evidence="1">
    <location>
        <begin position="10"/>
        <end position="107"/>
    </location>
</feature>
<dbReference type="SUPFAM" id="SSF52091">
    <property type="entry name" value="SpoIIaa-like"/>
    <property type="match status" value="1"/>
</dbReference>
<dbReference type="EMBL" id="JAANNT010000002">
    <property type="protein sequence ID" value="NUV27569.1"/>
    <property type="molecule type" value="Genomic_DNA"/>
</dbReference>
<proteinExistence type="predicted"/>
<dbReference type="InterPro" id="IPR058548">
    <property type="entry name" value="MlaB-like_STAS"/>
</dbReference>
<comment type="caution">
    <text evidence="2">The sequence shown here is derived from an EMBL/GenBank/DDBJ whole genome shotgun (WGS) entry which is preliminary data.</text>
</comment>
<keyword evidence="3" id="KW-1185">Reference proteome</keyword>
<dbReference type="RefSeq" id="WP_030698503.1">
    <property type="nucleotide sequence ID" value="NZ_JAANNT010000002.1"/>
</dbReference>
<dbReference type="CDD" id="cd07043">
    <property type="entry name" value="STAS_anti-anti-sigma_factors"/>
    <property type="match status" value="1"/>
</dbReference>